<sequence>MTRDRAAVFGNGGESRLRDAGRLTALLGPGLGLAILLRFHPAVGDAAYDTLAPVAESWLTLHLLLLLSFGLLGLSLSLLLQGCSGPVATVGRVGVGVYLVFYIAFESIAGVATGVLVRTGEGLPAEQEAGIREAVAVIYAEPVGGFAGLFAVVGFVGYVVAVVAIAVAKRRDGAPAAPLVLLVGSSVGIIAHGSSPVDSLGILLFPIAAGWLEAATASNRESVA</sequence>
<organism evidence="2 3">
    <name type="scientific">Halosimplex aquaticum</name>
    <dbReference type="NCBI Taxonomy" id="3026162"/>
    <lineage>
        <taxon>Archaea</taxon>
        <taxon>Methanobacteriati</taxon>
        <taxon>Methanobacteriota</taxon>
        <taxon>Stenosarchaea group</taxon>
        <taxon>Halobacteria</taxon>
        <taxon>Halobacteriales</taxon>
        <taxon>Haloarculaceae</taxon>
        <taxon>Halosimplex</taxon>
    </lineage>
</organism>
<keyword evidence="3" id="KW-1185">Reference proteome</keyword>
<gene>
    <name evidence="2" type="ORF">ACFQMA_01780</name>
</gene>
<feature type="transmembrane region" description="Helical" evidence="1">
    <location>
        <begin position="175"/>
        <end position="194"/>
    </location>
</feature>
<reference evidence="2 3" key="1">
    <citation type="journal article" date="2019" name="Int. J. Syst. Evol. Microbiol.">
        <title>The Global Catalogue of Microorganisms (GCM) 10K type strain sequencing project: providing services to taxonomists for standard genome sequencing and annotation.</title>
        <authorList>
            <consortium name="The Broad Institute Genomics Platform"/>
            <consortium name="The Broad Institute Genome Sequencing Center for Infectious Disease"/>
            <person name="Wu L."/>
            <person name="Ma J."/>
        </authorList>
    </citation>
    <scope>NUCLEOTIDE SEQUENCE [LARGE SCALE GENOMIC DNA]</scope>
    <source>
        <strain evidence="2 3">XZYJT29</strain>
    </source>
</reference>
<name>A0ABD5XU18_9EURY</name>
<keyword evidence="1" id="KW-0812">Transmembrane</keyword>
<feature type="transmembrane region" description="Helical" evidence="1">
    <location>
        <begin position="146"/>
        <end position="168"/>
    </location>
</feature>
<feature type="transmembrane region" description="Helical" evidence="1">
    <location>
        <begin position="20"/>
        <end position="39"/>
    </location>
</feature>
<accession>A0ABD5XU18</accession>
<dbReference type="Proteomes" id="UP001596432">
    <property type="component" value="Unassembled WGS sequence"/>
</dbReference>
<feature type="transmembrane region" description="Helical" evidence="1">
    <location>
        <begin position="95"/>
        <end position="117"/>
    </location>
</feature>
<comment type="caution">
    <text evidence="2">The sequence shown here is derived from an EMBL/GenBank/DDBJ whole genome shotgun (WGS) entry which is preliminary data.</text>
</comment>
<feature type="transmembrane region" description="Helical" evidence="1">
    <location>
        <begin position="59"/>
        <end position="83"/>
    </location>
</feature>
<dbReference type="GeneID" id="78818803"/>
<proteinExistence type="predicted"/>
<evidence type="ECO:0000313" key="3">
    <source>
        <dbReference type="Proteomes" id="UP001596432"/>
    </source>
</evidence>
<dbReference type="AlphaFoldDB" id="A0ABD5XU18"/>
<protein>
    <recommendedName>
        <fullName evidence="4">DUF4386 family protein</fullName>
    </recommendedName>
</protein>
<keyword evidence="1" id="KW-0472">Membrane</keyword>
<dbReference type="RefSeq" id="WP_274324181.1">
    <property type="nucleotide sequence ID" value="NZ_CP118158.1"/>
</dbReference>
<keyword evidence="1" id="KW-1133">Transmembrane helix</keyword>
<evidence type="ECO:0000313" key="2">
    <source>
        <dbReference type="EMBL" id="MFC7138563.1"/>
    </source>
</evidence>
<dbReference type="EMBL" id="JBHTAS010000001">
    <property type="protein sequence ID" value="MFC7138563.1"/>
    <property type="molecule type" value="Genomic_DNA"/>
</dbReference>
<evidence type="ECO:0008006" key="4">
    <source>
        <dbReference type="Google" id="ProtNLM"/>
    </source>
</evidence>
<evidence type="ECO:0000256" key="1">
    <source>
        <dbReference type="SAM" id="Phobius"/>
    </source>
</evidence>